<name>A0A832YXN5_9CREN</name>
<keyword evidence="2" id="KW-0238">DNA-binding</keyword>
<dbReference type="PANTHER" id="PTHR30154">
    <property type="entry name" value="LEUCINE-RESPONSIVE REGULATORY PROTEIN"/>
    <property type="match status" value="1"/>
</dbReference>
<evidence type="ECO:0000259" key="4">
    <source>
        <dbReference type="PROSITE" id="PS50956"/>
    </source>
</evidence>
<dbReference type="InterPro" id="IPR011008">
    <property type="entry name" value="Dimeric_a/b-barrel"/>
</dbReference>
<dbReference type="InterPro" id="IPR011991">
    <property type="entry name" value="ArsR-like_HTH"/>
</dbReference>
<evidence type="ECO:0000256" key="1">
    <source>
        <dbReference type="ARBA" id="ARBA00023015"/>
    </source>
</evidence>
<dbReference type="InterPro" id="IPR036390">
    <property type="entry name" value="WH_DNA-bd_sf"/>
</dbReference>
<dbReference type="GO" id="GO:0043200">
    <property type="term" value="P:response to amino acid"/>
    <property type="evidence" value="ECO:0007669"/>
    <property type="project" value="TreeGrafter"/>
</dbReference>
<dbReference type="InterPro" id="IPR036388">
    <property type="entry name" value="WH-like_DNA-bd_sf"/>
</dbReference>
<evidence type="ECO:0000313" key="6">
    <source>
        <dbReference type="Proteomes" id="UP000605805"/>
    </source>
</evidence>
<organism evidence="5 6">
    <name type="scientific">Ignisphaera aggregans</name>
    <dbReference type="NCBI Taxonomy" id="334771"/>
    <lineage>
        <taxon>Archaea</taxon>
        <taxon>Thermoproteota</taxon>
        <taxon>Thermoprotei</taxon>
        <taxon>Desulfurococcales</taxon>
        <taxon>Desulfurococcaceae</taxon>
        <taxon>Ignisphaera</taxon>
    </lineage>
</organism>
<dbReference type="SUPFAM" id="SSF46785">
    <property type="entry name" value="Winged helix' DNA-binding domain"/>
    <property type="match status" value="1"/>
</dbReference>
<evidence type="ECO:0000256" key="3">
    <source>
        <dbReference type="ARBA" id="ARBA00023163"/>
    </source>
</evidence>
<proteinExistence type="predicted"/>
<dbReference type="SMART" id="SM00344">
    <property type="entry name" value="HTH_ASNC"/>
    <property type="match status" value="1"/>
</dbReference>
<dbReference type="InterPro" id="IPR019888">
    <property type="entry name" value="Tscrpt_reg_AsnC-like"/>
</dbReference>
<dbReference type="InterPro" id="IPR000485">
    <property type="entry name" value="AsnC-type_HTH_dom"/>
</dbReference>
<keyword evidence="3" id="KW-0804">Transcription</keyword>
<dbReference type="GO" id="GO:0005829">
    <property type="term" value="C:cytosol"/>
    <property type="evidence" value="ECO:0007669"/>
    <property type="project" value="TreeGrafter"/>
</dbReference>
<dbReference type="Pfam" id="PF13412">
    <property type="entry name" value="HTH_24"/>
    <property type="match status" value="1"/>
</dbReference>
<dbReference type="GO" id="GO:0043565">
    <property type="term" value="F:sequence-specific DNA binding"/>
    <property type="evidence" value="ECO:0007669"/>
    <property type="project" value="InterPro"/>
</dbReference>
<feature type="domain" description="HTH asnC-type" evidence="4">
    <location>
        <begin position="4"/>
        <end position="65"/>
    </location>
</feature>
<evidence type="ECO:0000256" key="2">
    <source>
        <dbReference type="ARBA" id="ARBA00023125"/>
    </source>
</evidence>
<dbReference type="PROSITE" id="PS50956">
    <property type="entry name" value="HTH_ASNC_2"/>
    <property type="match status" value="1"/>
</dbReference>
<dbReference type="AlphaFoldDB" id="A0A832YXN5"/>
<keyword evidence="1" id="KW-0805">Transcription regulation</keyword>
<dbReference type="EMBL" id="DQTV01000049">
    <property type="protein sequence ID" value="HIP56983.1"/>
    <property type="molecule type" value="Genomic_DNA"/>
</dbReference>
<protein>
    <submittedName>
        <fullName evidence="5">Lrp/AsnC family transcriptional regulator</fullName>
    </submittedName>
</protein>
<dbReference type="PRINTS" id="PR00033">
    <property type="entry name" value="HTHASNC"/>
</dbReference>
<dbReference type="Gene3D" id="3.30.70.920">
    <property type="match status" value="1"/>
</dbReference>
<reference evidence="5" key="1">
    <citation type="journal article" date="2020" name="ISME J.">
        <title>Gammaproteobacteria mediating utilization of methyl-, sulfur- and petroleum organic compounds in deep ocean hydrothermal plumes.</title>
        <authorList>
            <person name="Zhou Z."/>
            <person name="Liu Y."/>
            <person name="Pan J."/>
            <person name="Cron B.R."/>
            <person name="Toner B.M."/>
            <person name="Anantharaman K."/>
            <person name="Breier J.A."/>
            <person name="Dick G.J."/>
            <person name="Li M."/>
        </authorList>
    </citation>
    <scope>NUCLEOTIDE SEQUENCE</scope>
    <source>
        <strain evidence="5">SZUA-1435</strain>
    </source>
</reference>
<gene>
    <name evidence="5" type="ORF">EYH02_02795</name>
</gene>
<comment type="caution">
    <text evidence="5">The sequence shown here is derived from an EMBL/GenBank/DDBJ whole genome shotgun (WGS) entry which is preliminary data.</text>
</comment>
<dbReference type="PANTHER" id="PTHR30154:SF34">
    <property type="entry name" value="TRANSCRIPTIONAL REGULATOR AZLB"/>
    <property type="match status" value="1"/>
</dbReference>
<dbReference type="SUPFAM" id="SSF54909">
    <property type="entry name" value="Dimeric alpha+beta barrel"/>
    <property type="match status" value="1"/>
</dbReference>
<accession>A0A832YXN5</accession>
<feature type="non-terminal residue" evidence="5">
    <location>
        <position position="102"/>
    </location>
</feature>
<evidence type="ECO:0000313" key="5">
    <source>
        <dbReference type="EMBL" id="HIP56983.1"/>
    </source>
</evidence>
<dbReference type="Gene3D" id="1.10.10.10">
    <property type="entry name" value="Winged helix-like DNA-binding domain superfamily/Winged helix DNA-binding domain"/>
    <property type="match status" value="1"/>
</dbReference>
<dbReference type="CDD" id="cd00090">
    <property type="entry name" value="HTH_ARSR"/>
    <property type="match status" value="1"/>
</dbReference>
<sequence>MVELDALDLEILRILMKNCRKSAREIARELGKSPTIIAKKVRKLEELGVVKSCKAVVDVKKLGFGITALIMLNVEGAHIEEVERVLANEPNVRGVYDITGEF</sequence>
<dbReference type="Proteomes" id="UP000605805">
    <property type="component" value="Unassembled WGS sequence"/>
</dbReference>